<proteinExistence type="predicted"/>
<comment type="caution">
    <text evidence="2">The sequence shown here is derived from an EMBL/GenBank/DDBJ whole genome shotgun (WGS) entry which is preliminary data.</text>
</comment>
<gene>
    <name evidence="2" type="ORF">ACMD2_12687</name>
</gene>
<feature type="region of interest" description="Disordered" evidence="1">
    <location>
        <begin position="40"/>
        <end position="61"/>
    </location>
</feature>
<dbReference type="Proteomes" id="UP000092600">
    <property type="component" value="Unassembled WGS sequence"/>
</dbReference>
<dbReference type="EMBL" id="LSRQ01000100">
    <property type="protein sequence ID" value="OAY85382.1"/>
    <property type="molecule type" value="Genomic_DNA"/>
</dbReference>
<evidence type="ECO:0000313" key="2">
    <source>
        <dbReference type="EMBL" id="OAY85382.1"/>
    </source>
</evidence>
<dbReference type="AlphaFoldDB" id="A0A199W7F1"/>
<name>A0A199W7F1_ANACO</name>
<evidence type="ECO:0000313" key="3">
    <source>
        <dbReference type="Proteomes" id="UP000092600"/>
    </source>
</evidence>
<protein>
    <submittedName>
        <fullName evidence="2">Uncharacterized protein</fullName>
    </submittedName>
</protein>
<organism evidence="2 3">
    <name type="scientific">Ananas comosus</name>
    <name type="common">Pineapple</name>
    <name type="synonym">Ananas ananas</name>
    <dbReference type="NCBI Taxonomy" id="4615"/>
    <lineage>
        <taxon>Eukaryota</taxon>
        <taxon>Viridiplantae</taxon>
        <taxon>Streptophyta</taxon>
        <taxon>Embryophyta</taxon>
        <taxon>Tracheophyta</taxon>
        <taxon>Spermatophyta</taxon>
        <taxon>Magnoliopsida</taxon>
        <taxon>Liliopsida</taxon>
        <taxon>Poales</taxon>
        <taxon>Bromeliaceae</taxon>
        <taxon>Bromelioideae</taxon>
        <taxon>Ananas</taxon>
    </lineage>
</organism>
<sequence length="119" mass="13147">MYLALPQSHTDLARGPSLHPIAICQVGLWAPPTQRCHVIGQPPRATEGSGPLAATQPNQGSGRCDVFVRIRPSSPPPPFYLFPHSIPRRSRFALRFPKHSPPSQSRFRSVVFWGIDSLS</sequence>
<accession>A0A199W7F1</accession>
<reference evidence="2 3" key="1">
    <citation type="journal article" date="2016" name="DNA Res.">
        <title>The draft genome of MD-2 pineapple using hybrid error correction of long reads.</title>
        <authorList>
            <person name="Redwan R.M."/>
            <person name="Saidin A."/>
            <person name="Kumar S.V."/>
        </authorList>
    </citation>
    <scope>NUCLEOTIDE SEQUENCE [LARGE SCALE GENOMIC DNA]</scope>
    <source>
        <strain evidence="3">cv. MD2</strain>
        <tissue evidence="2">Leaf</tissue>
    </source>
</reference>
<evidence type="ECO:0000256" key="1">
    <source>
        <dbReference type="SAM" id="MobiDB-lite"/>
    </source>
</evidence>